<accession>A0ACC0A8T6</accession>
<organism evidence="1 2">
    <name type="scientific">Catharanthus roseus</name>
    <name type="common">Madagascar periwinkle</name>
    <name type="synonym">Vinca rosea</name>
    <dbReference type="NCBI Taxonomy" id="4058"/>
    <lineage>
        <taxon>Eukaryota</taxon>
        <taxon>Viridiplantae</taxon>
        <taxon>Streptophyta</taxon>
        <taxon>Embryophyta</taxon>
        <taxon>Tracheophyta</taxon>
        <taxon>Spermatophyta</taxon>
        <taxon>Magnoliopsida</taxon>
        <taxon>eudicotyledons</taxon>
        <taxon>Gunneridae</taxon>
        <taxon>Pentapetalae</taxon>
        <taxon>asterids</taxon>
        <taxon>lamiids</taxon>
        <taxon>Gentianales</taxon>
        <taxon>Apocynaceae</taxon>
        <taxon>Rauvolfioideae</taxon>
        <taxon>Vinceae</taxon>
        <taxon>Catharanthinae</taxon>
        <taxon>Catharanthus</taxon>
    </lineage>
</organism>
<dbReference type="EMBL" id="CM044706">
    <property type="protein sequence ID" value="KAI5655906.1"/>
    <property type="molecule type" value="Genomic_DNA"/>
</dbReference>
<evidence type="ECO:0000313" key="1">
    <source>
        <dbReference type="EMBL" id="KAI5655906.1"/>
    </source>
</evidence>
<reference evidence="2" key="1">
    <citation type="journal article" date="2023" name="Nat. Plants">
        <title>Single-cell RNA sequencing provides a high-resolution roadmap for understanding the multicellular compartmentation of specialized metabolism.</title>
        <authorList>
            <person name="Sun S."/>
            <person name="Shen X."/>
            <person name="Li Y."/>
            <person name="Li Y."/>
            <person name="Wang S."/>
            <person name="Li R."/>
            <person name="Zhang H."/>
            <person name="Shen G."/>
            <person name="Guo B."/>
            <person name="Wei J."/>
            <person name="Xu J."/>
            <person name="St-Pierre B."/>
            <person name="Chen S."/>
            <person name="Sun C."/>
        </authorList>
    </citation>
    <scope>NUCLEOTIDE SEQUENCE [LARGE SCALE GENOMIC DNA]</scope>
</reference>
<dbReference type="Proteomes" id="UP001060085">
    <property type="component" value="Linkage Group LG06"/>
</dbReference>
<name>A0ACC0A8T6_CATRO</name>
<proteinExistence type="predicted"/>
<gene>
    <name evidence="1" type="ORF">M9H77_24699</name>
</gene>
<comment type="caution">
    <text evidence="1">The sequence shown here is derived from an EMBL/GenBank/DDBJ whole genome shotgun (WGS) entry which is preliminary data.</text>
</comment>
<protein>
    <submittedName>
        <fullName evidence="1">Uncharacterized protein</fullName>
    </submittedName>
</protein>
<evidence type="ECO:0000313" key="2">
    <source>
        <dbReference type="Proteomes" id="UP001060085"/>
    </source>
</evidence>
<keyword evidence="2" id="KW-1185">Reference proteome</keyword>
<sequence>MMLVKMLRRRCAIDAGLSWKEGFVDIESINCRKVEMSICFTNNFSSSSNLLITTNALKPLNKLNEHYHLGLKQHADLSKNHRAPKVIAYYGLRDPPYKLDALEPYMSQRTLEKHWGEHHRSYVDALNKQIQKDDRLYGYTLGELIKVTYNNGNPLPEFNNAAQLWNHDFFWESMQPGGGSMPKLGLFEKIEKDFGSFANFREKFTEAAITLFGSGWVWLVLKREEKRLAIMKTTNAVNPLVWNDIHAYYLDYKCRDLDDSGRNWNNTEVQQTTLCSMETSVESKLVPESEALSATPLYFPIDDKRNACQSPANLPLLESKKSSHTAQDIESKLRETKFRRRPFFELLSRKARPKLWSPAQSSPHLEGSGKQQKRACQLRVAAKKKRMPQLLRKRLIQKSRHKKCVWAAIRYKRTSAENKRLEFLEAEKSMLGARGLLVKPVLKAVNSRHKIERRKLKSKLENQHQMAKRLRTEYSMKMANSHCSDRASHKVDHGDLLSRKLTRCWRKFTQEKGTTVSLAKAYTSLGINEKSVKLMPFEQLAPHLELSATIQAAKALLDRFESRITIRQKIVGGNKLFMLQNIDHLLKHVSSLPGKRVNRGAKRLGSRDTLPYKVKLSRYPVRVVLCAYMILGHPDAVFNGEGGCESTLAESAKTFIKEFELLIKIILEGPISCSTEGNVSPIQLPHSFKSQLESFDKAWCSYLYCFVRWKVEDAKLLEEDLVRAACELEVKRIEIQKQSLNKDWINFDPGMNAFQEKVTENQKLLQAYLQHLSGKAGVEHMECALSDIRLQFIDTKAEAERSLESSGENFSARSSTHISQGAEINGDREDQRMVYKQTADDLSASSNLGSVTPRKADICLDKGSMSVTENELLVNEIVHEHINGLVDGLCINAEKEEKIKAMVRCTMEKAFWDAVLETIKQDEPDYSWVLKLLREVRDELCEISPSSWRQEITETCDIDILSQVLNSGTLDMDYLGRILEFAMDILLKLCAPAKENELKNVYEKFQEELNGICETRESTNASFALVVIKGLHFILQQIQEVTDSYGQDLKSLKQDISKARIRLLESLVKGPAGLDYLRNAFTNRYGAPTEAPVSLPLVVQWLSEVIQDSEQEWTDHLSSLSNLSSQGIPPSTLRAGGSIVKVATAVASAINAGAEISECGGEKVDLYLRLGLLKLVSGVHVLTIEKLPETLKLNFSRLMDIQSKLQKIRVICTSALVMRQTLLSDQVVISHAEMENKISKCVEHLLELLDKREDAGISEIIEAIKCSNDDDMNSWQSKKAVMENMLMKSLRVEDIVFAHISRTLYLAARGIVLGGSGVKGRQLAEMVLKRIGAAPLTRKLIEAMEKLVIMANVSASVHRAWYEEVLKNM</sequence>